<keyword evidence="2" id="KW-0547">Nucleotide-binding</keyword>
<dbReference type="InterPro" id="IPR003593">
    <property type="entry name" value="AAA+_ATPase"/>
</dbReference>
<dbReference type="InterPro" id="IPR027417">
    <property type="entry name" value="P-loop_NTPase"/>
</dbReference>
<organism evidence="5 6">
    <name type="scientific">Peptoniphilus harei</name>
    <dbReference type="NCBI Taxonomy" id="54005"/>
    <lineage>
        <taxon>Bacteria</taxon>
        <taxon>Bacillati</taxon>
        <taxon>Bacillota</taxon>
        <taxon>Tissierellia</taxon>
        <taxon>Tissierellales</taxon>
        <taxon>Peptoniphilaceae</taxon>
        <taxon>Peptoniphilus</taxon>
    </lineage>
</organism>
<protein>
    <submittedName>
        <fullName evidence="5">Glutathione import ATP-binding protein GsiA</fullName>
        <ecNumber evidence="5">3.6.3.-</ecNumber>
    </submittedName>
</protein>
<dbReference type="PANTHER" id="PTHR43776:SF8">
    <property type="entry name" value="ABC TRANSPORTER, ATP-BINDING PROTEIN"/>
    <property type="match status" value="1"/>
</dbReference>
<sequence length="259" mass="29413">MEEILKIENVGKVYKSSSLLFKKKENRALKDINLTINKGEIFGLVGESGSGKTTLANIILRLVKESEGKVYFKGKDVSEFSKEDLFNYRKELQVVFQNPYSALNPKKTIGFSLKEILNIHNLYSEEEKNEKVLKILSDIELEEDILDQYPRSLSGGQKQRIAIGQALIIDPEFLIIDEGVSALDVSIQAQILNLIKSLQEEYNFTCLFISHDLNVISYLCDRIGVLYNGELVDLFKTGDLKSPDRNEYTKELFSSISLD</sequence>
<dbReference type="SUPFAM" id="SSF52540">
    <property type="entry name" value="P-loop containing nucleoside triphosphate hydrolases"/>
    <property type="match status" value="1"/>
</dbReference>
<evidence type="ECO:0000256" key="2">
    <source>
        <dbReference type="ARBA" id="ARBA00022741"/>
    </source>
</evidence>
<dbReference type="PANTHER" id="PTHR43776">
    <property type="entry name" value="TRANSPORT ATP-BINDING PROTEIN"/>
    <property type="match status" value="1"/>
</dbReference>
<dbReference type="GeneID" id="83861495"/>
<name>A0A2X1Y1B5_9FIRM</name>
<dbReference type="CDD" id="cd03257">
    <property type="entry name" value="ABC_NikE_OppD_transporters"/>
    <property type="match status" value="1"/>
</dbReference>
<feature type="domain" description="ABC transporter" evidence="4">
    <location>
        <begin position="5"/>
        <end position="253"/>
    </location>
</feature>
<dbReference type="Pfam" id="PF00005">
    <property type="entry name" value="ABC_tran"/>
    <property type="match status" value="1"/>
</dbReference>
<evidence type="ECO:0000256" key="1">
    <source>
        <dbReference type="ARBA" id="ARBA00022448"/>
    </source>
</evidence>
<evidence type="ECO:0000256" key="3">
    <source>
        <dbReference type="ARBA" id="ARBA00022840"/>
    </source>
</evidence>
<keyword evidence="1" id="KW-0813">Transport</keyword>
<accession>A0A2X1Y1B5</accession>
<dbReference type="Proteomes" id="UP000250070">
    <property type="component" value="Unassembled WGS sequence"/>
</dbReference>
<gene>
    <name evidence="5" type="primary">gsiA_4</name>
    <name evidence="5" type="ORF">NCTC13076_01800</name>
</gene>
<dbReference type="InterPro" id="IPR017871">
    <property type="entry name" value="ABC_transporter-like_CS"/>
</dbReference>
<dbReference type="GO" id="GO:0055085">
    <property type="term" value="P:transmembrane transport"/>
    <property type="evidence" value="ECO:0007669"/>
    <property type="project" value="UniProtKB-ARBA"/>
</dbReference>
<dbReference type="SMART" id="SM00382">
    <property type="entry name" value="AAA"/>
    <property type="match status" value="1"/>
</dbReference>
<dbReference type="PROSITE" id="PS50893">
    <property type="entry name" value="ABC_TRANSPORTER_2"/>
    <property type="match status" value="1"/>
</dbReference>
<dbReference type="AlphaFoldDB" id="A0A2X1Y1B5"/>
<dbReference type="Gene3D" id="3.40.50.300">
    <property type="entry name" value="P-loop containing nucleotide triphosphate hydrolases"/>
    <property type="match status" value="1"/>
</dbReference>
<keyword evidence="5" id="KW-0378">Hydrolase</keyword>
<dbReference type="EMBL" id="UATM01000032">
    <property type="protein sequence ID" value="SPY48713.1"/>
    <property type="molecule type" value="Genomic_DNA"/>
</dbReference>
<reference evidence="5 6" key="1">
    <citation type="submission" date="2018-06" db="EMBL/GenBank/DDBJ databases">
        <authorList>
            <consortium name="Pathogen Informatics"/>
            <person name="Doyle S."/>
        </authorList>
    </citation>
    <scope>NUCLEOTIDE SEQUENCE [LARGE SCALE GENOMIC DNA]</scope>
    <source>
        <strain evidence="5 6">NCTC13076</strain>
    </source>
</reference>
<dbReference type="PRINTS" id="PR00364">
    <property type="entry name" value="DISEASERSIST"/>
</dbReference>
<dbReference type="PROSITE" id="PS00211">
    <property type="entry name" value="ABC_TRANSPORTER_1"/>
    <property type="match status" value="1"/>
</dbReference>
<dbReference type="OrthoDB" id="9806285at2"/>
<dbReference type="GO" id="GO:0016887">
    <property type="term" value="F:ATP hydrolysis activity"/>
    <property type="evidence" value="ECO:0007669"/>
    <property type="project" value="InterPro"/>
</dbReference>
<dbReference type="RefSeq" id="WP_112890297.1">
    <property type="nucleotide sequence ID" value="NZ_CP068103.1"/>
</dbReference>
<evidence type="ECO:0000313" key="6">
    <source>
        <dbReference type="Proteomes" id="UP000250070"/>
    </source>
</evidence>
<evidence type="ECO:0000313" key="5">
    <source>
        <dbReference type="EMBL" id="SPY48713.1"/>
    </source>
</evidence>
<dbReference type="GO" id="GO:0005524">
    <property type="term" value="F:ATP binding"/>
    <property type="evidence" value="ECO:0007669"/>
    <property type="project" value="UniProtKB-KW"/>
</dbReference>
<proteinExistence type="predicted"/>
<keyword evidence="3 5" id="KW-0067">ATP-binding</keyword>
<evidence type="ECO:0000259" key="4">
    <source>
        <dbReference type="PROSITE" id="PS50893"/>
    </source>
</evidence>
<dbReference type="EC" id="3.6.3.-" evidence="5"/>
<dbReference type="InterPro" id="IPR050319">
    <property type="entry name" value="ABC_transp_ATP-bind"/>
</dbReference>
<dbReference type="InterPro" id="IPR003439">
    <property type="entry name" value="ABC_transporter-like_ATP-bd"/>
</dbReference>